<dbReference type="InterPro" id="IPR013563">
    <property type="entry name" value="Oligopep_ABC_C"/>
</dbReference>
<dbReference type="EMBL" id="CP019699">
    <property type="protein sequence ID" value="AQS55931.1"/>
    <property type="molecule type" value="Genomic_DNA"/>
</dbReference>
<evidence type="ECO:0000313" key="6">
    <source>
        <dbReference type="EMBL" id="AQS55931.1"/>
    </source>
</evidence>
<evidence type="ECO:0000313" key="7">
    <source>
        <dbReference type="Proteomes" id="UP000188603"/>
    </source>
</evidence>
<dbReference type="Pfam" id="PF08352">
    <property type="entry name" value="oligo_HPY"/>
    <property type="match status" value="1"/>
</dbReference>
<dbReference type="InterPro" id="IPR003593">
    <property type="entry name" value="AAA+_ATPase"/>
</dbReference>
<evidence type="ECO:0000256" key="4">
    <source>
        <dbReference type="ARBA" id="ARBA00022840"/>
    </source>
</evidence>
<dbReference type="PROSITE" id="PS00211">
    <property type="entry name" value="ABC_TRANSPORTER_1"/>
    <property type="match status" value="1"/>
</dbReference>
<dbReference type="Proteomes" id="UP000188603">
    <property type="component" value="Chromosome"/>
</dbReference>
<dbReference type="InterPro" id="IPR003439">
    <property type="entry name" value="ABC_transporter-like_ATP-bd"/>
</dbReference>
<accession>A0A1U9K7D1</accession>
<proteinExistence type="inferred from homology"/>
<dbReference type="InterPro" id="IPR050319">
    <property type="entry name" value="ABC_transp_ATP-bind"/>
</dbReference>
<protein>
    <submittedName>
        <fullName evidence="6">Dipeptide/oligopeptide/nickel ABC transporter ATP-binding protein</fullName>
    </submittedName>
</protein>
<dbReference type="RefSeq" id="WP_077719792.1">
    <property type="nucleotide sequence ID" value="NZ_CP019699.1"/>
</dbReference>
<dbReference type="InterPro" id="IPR027417">
    <property type="entry name" value="P-loop_NTPase"/>
</dbReference>
<evidence type="ECO:0000256" key="1">
    <source>
        <dbReference type="ARBA" id="ARBA00005417"/>
    </source>
</evidence>
<dbReference type="PANTHER" id="PTHR43776">
    <property type="entry name" value="TRANSPORT ATP-BINDING PROTEIN"/>
    <property type="match status" value="1"/>
</dbReference>
<keyword evidence="2" id="KW-0813">Transport</keyword>
<dbReference type="InterPro" id="IPR017871">
    <property type="entry name" value="ABC_transporter-like_CS"/>
</dbReference>
<dbReference type="PROSITE" id="PS50893">
    <property type="entry name" value="ABC_TRANSPORTER_2"/>
    <property type="match status" value="1"/>
</dbReference>
<reference evidence="6 7" key="1">
    <citation type="journal article" date="2015" name="Int. J. Syst. Evol. Microbiol.">
        <title>Novibacillus thermophilus gen. nov., sp. nov., a Gram-staining-negative and moderately thermophilic member of the family Thermoactinomycetaceae.</title>
        <authorList>
            <person name="Yang G."/>
            <person name="Chen J."/>
            <person name="Zhou S."/>
        </authorList>
    </citation>
    <scope>NUCLEOTIDE SEQUENCE [LARGE SCALE GENOMIC DNA]</scope>
    <source>
        <strain evidence="6 7">SG-1</strain>
    </source>
</reference>
<dbReference type="CDD" id="cd03257">
    <property type="entry name" value="ABC_NikE_OppD_transporters"/>
    <property type="match status" value="1"/>
</dbReference>
<dbReference type="GO" id="GO:0055085">
    <property type="term" value="P:transmembrane transport"/>
    <property type="evidence" value="ECO:0007669"/>
    <property type="project" value="UniProtKB-ARBA"/>
</dbReference>
<feature type="domain" description="ABC transporter" evidence="5">
    <location>
        <begin position="6"/>
        <end position="256"/>
    </location>
</feature>
<evidence type="ECO:0000259" key="5">
    <source>
        <dbReference type="PROSITE" id="PS50893"/>
    </source>
</evidence>
<evidence type="ECO:0000256" key="3">
    <source>
        <dbReference type="ARBA" id="ARBA00022741"/>
    </source>
</evidence>
<comment type="similarity">
    <text evidence="1">Belongs to the ABC transporter superfamily.</text>
</comment>
<keyword evidence="7" id="KW-1185">Reference proteome</keyword>
<dbReference type="STRING" id="1471761.B0W44_09155"/>
<dbReference type="GO" id="GO:0005524">
    <property type="term" value="F:ATP binding"/>
    <property type="evidence" value="ECO:0007669"/>
    <property type="project" value="UniProtKB-KW"/>
</dbReference>
<dbReference type="GO" id="GO:0016887">
    <property type="term" value="F:ATP hydrolysis activity"/>
    <property type="evidence" value="ECO:0007669"/>
    <property type="project" value="InterPro"/>
</dbReference>
<dbReference type="Pfam" id="PF00005">
    <property type="entry name" value="ABC_tran"/>
    <property type="match status" value="1"/>
</dbReference>
<sequence length="337" mass="38044">MNNVLLKLEHVKKYYPVKGGPLRRTIGYVKAADDISLSVERGEVLGIVGESGCGKSTLGRVALRLLEPTDGRIVFGGRDITHYSYKQMRQVRKKMQIVLQDPSQSLNPRHKLEKIVGEPLLVHGCGNKKERRERVMHLLNIVGLSDDYAVRYPHQLSGGQQQRIGIARALALNPKLIVADEPVSALDVSVQSQVLNLLQDLKDEFKLTYVFISHDLSVIRTFCNRVGVMYLGRIVELAPNENLYEKPKHPYTEALLSSIPIDDPEEAQRERILLEGDVPDPENPPRGCAFHTRCPYAMDVCQEVRPSLVEHERSHYVACHLYSPRERQGDKVQATSE</sequence>
<dbReference type="GO" id="GO:0015833">
    <property type="term" value="P:peptide transport"/>
    <property type="evidence" value="ECO:0007669"/>
    <property type="project" value="InterPro"/>
</dbReference>
<dbReference type="FunFam" id="3.40.50.300:FF:000016">
    <property type="entry name" value="Oligopeptide ABC transporter ATP-binding component"/>
    <property type="match status" value="1"/>
</dbReference>
<name>A0A1U9K7D1_9BACL</name>
<gene>
    <name evidence="6" type="ORF">B0W44_09155</name>
</gene>
<evidence type="ECO:0000256" key="2">
    <source>
        <dbReference type="ARBA" id="ARBA00022448"/>
    </source>
</evidence>
<dbReference type="SUPFAM" id="SSF52540">
    <property type="entry name" value="P-loop containing nucleoside triphosphate hydrolases"/>
    <property type="match status" value="1"/>
</dbReference>
<dbReference type="OrthoDB" id="9802264at2"/>
<dbReference type="Gene3D" id="3.40.50.300">
    <property type="entry name" value="P-loop containing nucleotide triphosphate hydrolases"/>
    <property type="match status" value="1"/>
</dbReference>
<organism evidence="6 7">
    <name type="scientific">Novibacillus thermophilus</name>
    <dbReference type="NCBI Taxonomy" id="1471761"/>
    <lineage>
        <taxon>Bacteria</taxon>
        <taxon>Bacillati</taxon>
        <taxon>Bacillota</taxon>
        <taxon>Bacilli</taxon>
        <taxon>Bacillales</taxon>
        <taxon>Thermoactinomycetaceae</taxon>
        <taxon>Novibacillus</taxon>
    </lineage>
</organism>
<dbReference type="NCBIfam" id="TIGR01727">
    <property type="entry name" value="oligo_HPY"/>
    <property type="match status" value="1"/>
</dbReference>
<dbReference type="SMART" id="SM00382">
    <property type="entry name" value="AAA"/>
    <property type="match status" value="1"/>
</dbReference>
<dbReference type="AlphaFoldDB" id="A0A1U9K7D1"/>
<keyword evidence="3" id="KW-0547">Nucleotide-binding</keyword>
<dbReference type="KEGG" id="ntr:B0W44_09155"/>
<keyword evidence="4 6" id="KW-0067">ATP-binding</keyword>
<dbReference type="PANTHER" id="PTHR43776:SF8">
    <property type="entry name" value="ABC TRANSPORTER, ATP-BINDING PROTEIN"/>
    <property type="match status" value="1"/>
</dbReference>